<sequence>MSPSPLAAIVTGATSGIGAEIARRLHADGLRVVVAGRSQERGAAMVAELGERALFVAADLTEPEAAEDIVARTVEHFGTVDVLVNNAAIDHTGDLLAVPAEEIRTTLETNVVAAIRMLQSAARAMTTRNGGAIINITSRLASAGVAGLGIYSATKGAMESLTRSAAIELAPFNIRVNAVAPGLTRTPLYTEWMAGLADAEQVARDQVASIPLGRIAEPRDVAAAVSFLASPDAAYITGASLPVEGGFLAR</sequence>
<dbReference type="EMBL" id="JAUHTC010000033">
    <property type="protein sequence ID" value="MDN4517737.1"/>
    <property type="molecule type" value="Genomic_DNA"/>
</dbReference>
<dbReference type="Gene3D" id="3.40.50.720">
    <property type="entry name" value="NAD(P)-binding Rossmann-like Domain"/>
    <property type="match status" value="1"/>
</dbReference>
<dbReference type="InterPro" id="IPR036291">
    <property type="entry name" value="NAD(P)-bd_dom_sf"/>
</dbReference>
<comment type="similarity">
    <text evidence="1">Belongs to the short-chain dehydrogenases/reductases (SDR) family.</text>
</comment>
<accession>A0ABT8HAE4</accession>
<dbReference type="Proteomes" id="UP001172687">
    <property type="component" value="Unassembled WGS sequence"/>
</dbReference>
<evidence type="ECO:0000313" key="4">
    <source>
        <dbReference type="EMBL" id="MDN4517737.1"/>
    </source>
</evidence>
<organism evidence="4 5">
    <name type="scientific">Mycolicibacterium austroafricanum</name>
    <name type="common">Mycobacterium austroafricanum</name>
    <dbReference type="NCBI Taxonomy" id="39687"/>
    <lineage>
        <taxon>Bacteria</taxon>
        <taxon>Bacillati</taxon>
        <taxon>Actinomycetota</taxon>
        <taxon>Actinomycetes</taxon>
        <taxon>Mycobacteriales</taxon>
        <taxon>Mycobacteriaceae</taxon>
        <taxon>Mycolicibacterium</taxon>
    </lineage>
</organism>
<dbReference type="Pfam" id="PF13561">
    <property type="entry name" value="adh_short_C2"/>
    <property type="match status" value="1"/>
</dbReference>
<keyword evidence="2" id="KW-0560">Oxidoreductase</keyword>
<comment type="caution">
    <text evidence="4">The sequence shown here is derived from an EMBL/GenBank/DDBJ whole genome shotgun (WGS) entry which is preliminary data.</text>
</comment>
<evidence type="ECO:0000259" key="3">
    <source>
        <dbReference type="SMART" id="SM00822"/>
    </source>
</evidence>
<dbReference type="SMART" id="SM00822">
    <property type="entry name" value="PKS_KR"/>
    <property type="match status" value="1"/>
</dbReference>
<dbReference type="InterPro" id="IPR020904">
    <property type="entry name" value="Sc_DH/Rdtase_CS"/>
</dbReference>
<dbReference type="PRINTS" id="PR00080">
    <property type="entry name" value="SDRFAMILY"/>
</dbReference>
<proteinExistence type="inferred from homology"/>
<dbReference type="PANTHER" id="PTHR43639:SF1">
    <property type="entry name" value="SHORT-CHAIN DEHYDROGENASE_REDUCTASE FAMILY PROTEIN"/>
    <property type="match status" value="1"/>
</dbReference>
<dbReference type="PROSITE" id="PS00061">
    <property type="entry name" value="ADH_SHORT"/>
    <property type="match status" value="1"/>
</dbReference>
<dbReference type="InterPro" id="IPR002347">
    <property type="entry name" value="SDR_fam"/>
</dbReference>
<dbReference type="CDD" id="cd05233">
    <property type="entry name" value="SDR_c"/>
    <property type="match status" value="1"/>
</dbReference>
<keyword evidence="5" id="KW-1185">Reference proteome</keyword>
<protein>
    <submittedName>
        <fullName evidence="4">SDR family oxidoreductase</fullName>
    </submittedName>
</protein>
<dbReference type="SUPFAM" id="SSF51735">
    <property type="entry name" value="NAD(P)-binding Rossmann-fold domains"/>
    <property type="match status" value="1"/>
</dbReference>
<gene>
    <name evidence="4" type="ORF">QYF68_07815</name>
</gene>
<dbReference type="RefSeq" id="WP_105388038.1">
    <property type="nucleotide sequence ID" value="NZ_CP070380.1"/>
</dbReference>
<evidence type="ECO:0000313" key="5">
    <source>
        <dbReference type="Proteomes" id="UP001172687"/>
    </source>
</evidence>
<reference evidence="4" key="1">
    <citation type="submission" date="2023-07" db="EMBL/GenBank/DDBJ databases">
        <title>Degradation of tert-butanol by M. austroafricanum TBA100.</title>
        <authorList>
            <person name="Helbich S."/>
            <person name="Vainshtein Y."/>
        </authorList>
    </citation>
    <scope>NUCLEOTIDE SEQUENCE</scope>
    <source>
        <strain evidence="4">TBA100</strain>
    </source>
</reference>
<dbReference type="NCBIfam" id="NF005559">
    <property type="entry name" value="PRK07231.1"/>
    <property type="match status" value="1"/>
</dbReference>
<feature type="domain" description="Ketoreductase" evidence="3">
    <location>
        <begin position="6"/>
        <end position="182"/>
    </location>
</feature>
<dbReference type="PANTHER" id="PTHR43639">
    <property type="entry name" value="OXIDOREDUCTASE, SHORT-CHAIN DEHYDROGENASE/REDUCTASE FAMILY (AFU_ORTHOLOGUE AFUA_5G02870)"/>
    <property type="match status" value="1"/>
</dbReference>
<evidence type="ECO:0000256" key="2">
    <source>
        <dbReference type="ARBA" id="ARBA00023002"/>
    </source>
</evidence>
<dbReference type="InterPro" id="IPR057326">
    <property type="entry name" value="KR_dom"/>
</dbReference>
<dbReference type="PRINTS" id="PR00081">
    <property type="entry name" value="GDHRDH"/>
</dbReference>
<evidence type="ECO:0000256" key="1">
    <source>
        <dbReference type="ARBA" id="ARBA00006484"/>
    </source>
</evidence>
<name>A0ABT8HAE4_MYCAO</name>